<evidence type="ECO:0000256" key="4">
    <source>
        <dbReference type="ARBA" id="ARBA00022989"/>
    </source>
</evidence>
<evidence type="ECO:0000256" key="7">
    <source>
        <dbReference type="SAM" id="Phobius"/>
    </source>
</evidence>
<evidence type="ECO:0000256" key="6">
    <source>
        <dbReference type="PIRSR" id="PIRSR604254-1"/>
    </source>
</evidence>
<evidence type="ECO:0000256" key="2">
    <source>
        <dbReference type="ARBA" id="ARBA00007018"/>
    </source>
</evidence>
<accession>A0A5M8PT49</accession>
<dbReference type="PANTHER" id="PTHR20855">
    <property type="entry name" value="ADIPOR/PROGESTIN RECEPTOR-RELATED"/>
    <property type="match status" value="1"/>
</dbReference>
<comment type="subcellular location">
    <subcellularLocation>
        <location evidence="1">Membrane</location>
        <topology evidence="1">Multi-pass membrane protein</topology>
    </subcellularLocation>
</comment>
<gene>
    <name evidence="8" type="ORF">FRX48_03750</name>
</gene>
<keyword evidence="3 7" id="KW-0812">Transmembrane</keyword>
<dbReference type="GO" id="GO:0016020">
    <property type="term" value="C:membrane"/>
    <property type="evidence" value="ECO:0007669"/>
    <property type="project" value="UniProtKB-SubCell"/>
</dbReference>
<dbReference type="InterPro" id="IPR004254">
    <property type="entry name" value="AdipoR/HlyIII-related"/>
</dbReference>
<organism evidence="8 9">
    <name type="scientific">Lasallia pustulata</name>
    <dbReference type="NCBI Taxonomy" id="136370"/>
    <lineage>
        <taxon>Eukaryota</taxon>
        <taxon>Fungi</taxon>
        <taxon>Dikarya</taxon>
        <taxon>Ascomycota</taxon>
        <taxon>Pezizomycotina</taxon>
        <taxon>Lecanoromycetes</taxon>
        <taxon>OSLEUM clade</taxon>
        <taxon>Umbilicariomycetidae</taxon>
        <taxon>Umbilicariales</taxon>
        <taxon>Umbilicariaceae</taxon>
        <taxon>Lasallia</taxon>
    </lineage>
</organism>
<evidence type="ECO:0000256" key="1">
    <source>
        <dbReference type="ARBA" id="ARBA00004141"/>
    </source>
</evidence>
<proteinExistence type="inferred from homology"/>
<keyword evidence="6" id="KW-0862">Zinc</keyword>
<evidence type="ECO:0000313" key="9">
    <source>
        <dbReference type="Proteomes" id="UP000324767"/>
    </source>
</evidence>
<evidence type="ECO:0000256" key="3">
    <source>
        <dbReference type="ARBA" id="ARBA00022692"/>
    </source>
</evidence>
<dbReference type="GO" id="GO:0038023">
    <property type="term" value="F:signaling receptor activity"/>
    <property type="evidence" value="ECO:0007669"/>
    <property type="project" value="TreeGrafter"/>
</dbReference>
<dbReference type="Proteomes" id="UP000324767">
    <property type="component" value="Unassembled WGS sequence"/>
</dbReference>
<dbReference type="OrthoDB" id="5418969at2759"/>
<keyword evidence="5 7" id="KW-0472">Membrane</keyword>
<keyword evidence="4 7" id="KW-1133">Transmembrane helix</keyword>
<dbReference type="EMBL" id="VXIT01000005">
    <property type="protein sequence ID" value="KAA6412758.1"/>
    <property type="molecule type" value="Genomic_DNA"/>
</dbReference>
<comment type="similarity">
    <text evidence="2">Belongs to the ADIPOR family.</text>
</comment>
<protein>
    <submittedName>
        <fullName evidence="8">Adiponectin receptor 1</fullName>
    </submittedName>
</protein>
<feature type="binding site" evidence="6">
    <location>
        <position position="68"/>
    </location>
    <ligand>
        <name>Zn(2+)</name>
        <dbReference type="ChEBI" id="CHEBI:29105"/>
    </ligand>
</feature>
<keyword evidence="8" id="KW-0675">Receptor</keyword>
<keyword evidence="6" id="KW-0479">Metal-binding</keyword>
<evidence type="ECO:0000313" key="8">
    <source>
        <dbReference type="EMBL" id="KAA6412758.1"/>
    </source>
</evidence>
<feature type="binding site" evidence="6">
    <location>
        <position position="72"/>
    </location>
    <ligand>
        <name>Zn(2+)</name>
        <dbReference type="ChEBI" id="CHEBI:29105"/>
    </ligand>
</feature>
<reference evidence="8 9" key="1">
    <citation type="submission" date="2019-09" db="EMBL/GenBank/DDBJ databases">
        <title>The hologenome of the rock-dwelling lichen Lasallia pustulata.</title>
        <authorList>
            <person name="Greshake Tzovaras B."/>
            <person name="Segers F."/>
            <person name="Bicker A."/>
            <person name="Dal Grande F."/>
            <person name="Otte J."/>
            <person name="Hankeln T."/>
            <person name="Schmitt I."/>
            <person name="Ebersberger I."/>
        </authorList>
    </citation>
    <scope>NUCLEOTIDE SEQUENCE [LARGE SCALE GENOMIC DNA]</scope>
    <source>
        <strain evidence="8">A1-1</strain>
    </source>
</reference>
<sequence length="104" mass="11805">MYSLLGLSAFIPIIHSILLHGWKVQNQRMSVTYFLGLALLNFSGAVTYASRIPERWYPRRFDIYGASHQIMHLLVILGALSHTTGLVRAFDYWHSRRAGGVVVC</sequence>
<dbReference type="Pfam" id="PF03006">
    <property type="entry name" value="HlyIII"/>
    <property type="match status" value="1"/>
</dbReference>
<feature type="transmembrane region" description="Helical" evidence="7">
    <location>
        <begin position="70"/>
        <end position="90"/>
    </location>
</feature>
<dbReference type="GO" id="GO:0046872">
    <property type="term" value="F:metal ion binding"/>
    <property type="evidence" value="ECO:0007669"/>
    <property type="project" value="UniProtKB-KW"/>
</dbReference>
<comment type="caution">
    <text evidence="8">The sequence shown here is derived from an EMBL/GenBank/DDBJ whole genome shotgun (WGS) entry which is preliminary data.</text>
</comment>
<name>A0A5M8PT49_9LECA</name>
<feature type="transmembrane region" description="Helical" evidence="7">
    <location>
        <begin position="31"/>
        <end position="49"/>
    </location>
</feature>
<dbReference type="GO" id="GO:0006882">
    <property type="term" value="P:intracellular zinc ion homeostasis"/>
    <property type="evidence" value="ECO:0007669"/>
    <property type="project" value="TreeGrafter"/>
</dbReference>
<dbReference type="AlphaFoldDB" id="A0A5M8PT49"/>
<dbReference type="PANTHER" id="PTHR20855:SF52">
    <property type="entry name" value="ADIPONECTIN RECEPTOR PROTEIN"/>
    <property type="match status" value="1"/>
</dbReference>
<evidence type="ECO:0000256" key="5">
    <source>
        <dbReference type="ARBA" id="ARBA00023136"/>
    </source>
</evidence>